<keyword evidence="3" id="KW-1185">Reference proteome</keyword>
<evidence type="ECO:0000259" key="1">
    <source>
        <dbReference type="Pfam" id="PF13546"/>
    </source>
</evidence>
<evidence type="ECO:0000313" key="3">
    <source>
        <dbReference type="Proteomes" id="UP001596012"/>
    </source>
</evidence>
<dbReference type="Pfam" id="PF13546">
    <property type="entry name" value="DDE_5"/>
    <property type="match status" value="1"/>
</dbReference>
<name>A0ABV8YG34_9ACTN</name>
<feature type="domain" description="Transposase IS701-like DDE" evidence="1">
    <location>
        <begin position="5"/>
        <end position="83"/>
    </location>
</feature>
<protein>
    <submittedName>
        <fullName evidence="2">Transposase</fullName>
    </submittedName>
</protein>
<dbReference type="InterPro" id="IPR038721">
    <property type="entry name" value="IS701-like_DDE_dom"/>
</dbReference>
<organism evidence="2 3">
    <name type="scientific">Streptomyces xiangluensis</name>
    <dbReference type="NCBI Taxonomy" id="2665720"/>
    <lineage>
        <taxon>Bacteria</taxon>
        <taxon>Bacillati</taxon>
        <taxon>Actinomycetota</taxon>
        <taxon>Actinomycetes</taxon>
        <taxon>Kitasatosporales</taxon>
        <taxon>Streptomycetaceae</taxon>
        <taxon>Streptomyces</taxon>
    </lineage>
</organism>
<dbReference type="Proteomes" id="UP001596012">
    <property type="component" value="Unassembled WGS sequence"/>
</dbReference>
<dbReference type="PANTHER" id="PTHR33627:SF1">
    <property type="entry name" value="TRANSPOSASE"/>
    <property type="match status" value="1"/>
</dbReference>
<reference evidence="3" key="1">
    <citation type="journal article" date="2019" name="Int. J. Syst. Evol. Microbiol.">
        <title>The Global Catalogue of Microorganisms (GCM) 10K type strain sequencing project: providing services to taxonomists for standard genome sequencing and annotation.</title>
        <authorList>
            <consortium name="The Broad Institute Genomics Platform"/>
            <consortium name="The Broad Institute Genome Sequencing Center for Infectious Disease"/>
            <person name="Wu L."/>
            <person name="Ma J."/>
        </authorList>
    </citation>
    <scope>NUCLEOTIDE SEQUENCE [LARGE SCALE GENOMIC DNA]</scope>
    <source>
        <strain evidence="3">DT43</strain>
    </source>
</reference>
<comment type="caution">
    <text evidence="2">The sequence shown here is derived from an EMBL/GenBank/DDBJ whole genome shotgun (WGS) entry which is preliminary data.</text>
</comment>
<proteinExistence type="predicted"/>
<accession>A0ABV8YG34</accession>
<dbReference type="RefSeq" id="WP_386335919.1">
    <property type="nucleotide sequence ID" value="NZ_JBHSFG010000001.1"/>
</dbReference>
<sequence length="84" mass="9174">DPVKVARRTRCGIPDQVGHVEKWQLALDMIDETRTWGIDIPLVVADAGYGDAAAFRNGLEERNLPYAVGISGRHTAHPADARPV</sequence>
<evidence type="ECO:0000313" key="2">
    <source>
        <dbReference type="EMBL" id="MFC4463019.1"/>
    </source>
</evidence>
<dbReference type="PANTHER" id="PTHR33627">
    <property type="entry name" value="TRANSPOSASE"/>
    <property type="match status" value="1"/>
</dbReference>
<feature type="non-terminal residue" evidence="2">
    <location>
        <position position="1"/>
    </location>
</feature>
<dbReference type="InterPro" id="IPR039365">
    <property type="entry name" value="IS701-like"/>
</dbReference>
<dbReference type="EMBL" id="JBHSFG010000001">
    <property type="protein sequence ID" value="MFC4463019.1"/>
    <property type="molecule type" value="Genomic_DNA"/>
</dbReference>
<gene>
    <name evidence="2" type="ORF">ACFPH6_00005</name>
</gene>
<feature type="non-terminal residue" evidence="2">
    <location>
        <position position="84"/>
    </location>
</feature>